<protein>
    <recommendedName>
        <fullName evidence="1">Integrase core domain-containing protein</fullName>
    </recommendedName>
</protein>
<organism evidence="2 3">
    <name type="scientific">Paramormyrops kingsleyae</name>
    <dbReference type="NCBI Taxonomy" id="1676925"/>
    <lineage>
        <taxon>Eukaryota</taxon>
        <taxon>Metazoa</taxon>
        <taxon>Chordata</taxon>
        <taxon>Craniata</taxon>
        <taxon>Vertebrata</taxon>
        <taxon>Euteleostomi</taxon>
        <taxon>Actinopterygii</taxon>
        <taxon>Neopterygii</taxon>
        <taxon>Teleostei</taxon>
        <taxon>Osteoglossocephala</taxon>
        <taxon>Osteoglossomorpha</taxon>
        <taxon>Osteoglossiformes</taxon>
        <taxon>Mormyridae</taxon>
        <taxon>Paramormyrops</taxon>
    </lineage>
</organism>
<dbReference type="Ensembl" id="ENSPKIT00000017232.1">
    <property type="protein sequence ID" value="ENSPKIP00000036288.1"/>
    <property type="gene ID" value="ENSPKIG00000014904.1"/>
</dbReference>
<dbReference type="STRING" id="1676925.ENSPKIP00000036288"/>
<proteinExistence type="predicted"/>
<reference evidence="2" key="1">
    <citation type="submission" date="2025-08" db="UniProtKB">
        <authorList>
            <consortium name="Ensembl"/>
        </authorList>
    </citation>
    <scope>IDENTIFICATION</scope>
</reference>
<feature type="domain" description="Integrase core" evidence="1">
    <location>
        <begin position="238"/>
        <end position="406"/>
    </location>
</feature>
<dbReference type="PANTHER" id="PTHR46791:SF11">
    <property type="entry name" value="INTEGRASE CATALYTIC DOMAIN-CONTAINING PROTEIN"/>
    <property type="match status" value="1"/>
</dbReference>
<dbReference type="InterPro" id="IPR058913">
    <property type="entry name" value="Integrase_dom_put"/>
</dbReference>
<name>A0A3B3T1B9_9TELE</name>
<reference evidence="2" key="2">
    <citation type="submission" date="2025-09" db="UniProtKB">
        <authorList>
            <consortium name="Ensembl"/>
        </authorList>
    </citation>
    <scope>IDENTIFICATION</scope>
</reference>
<dbReference type="Proteomes" id="UP000261540">
    <property type="component" value="Unplaced"/>
</dbReference>
<dbReference type="PANTHER" id="PTHR46791">
    <property type="entry name" value="EXPRESSED PROTEIN"/>
    <property type="match status" value="1"/>
</dbReference>
<evidence type="ECO:0000313" key="2">
    <source>
        <dbReference type="Ensembl" id="ENSPKIP00000036288.1"/>
    </source>
</evidence>
<evidence type="ECO:0000259" key="1">
    <source>
        <dbReference type="Pfam" id="PF24764"/>
    </source>
</evidence>
<accession>A0A3B3T1B9</accession>
<keyword evidence="3" id="KW-1185">Reference proteome</keyword>
<dbReference type="GeneTree" id="ENSGT00940000164996"/>
<sequence>MSRTSHHYFVPQQCTTCCTFYHCPLCPALQPMSLGRIQQHLDGLRHRIISILHQPQLDLDYFLYVINQEMLILTSASTVFDIPIEIINTLSDLQRKLQRSLAQEDFVAFVRQGCEGRGRPKFVFSGELLGFLTDMPLPVACIANILGVSEATIFRRMRELGLSTRSTYSGVSDEELDNLIMSIKRRLPTAGYRMVKGCLQAEGHRVQWSRVKESMHRVDAPGILERMTQLGCIVRRTYFVQGPLSLVHVDTNHKLIRYNIVIFGGIDGYSRKVLTLLLSPYTSTNYVPFVHCSRVRGDEGVENVKIAETIFIAGKSVHNQRIEHLWRDVWVSVTQIYYEVLHSLEEDCLLDISNTLHLFCVHYVFIKRLQNDLHTFSQGWDNHPLRTEGGLTPNQLWVLGHMQTPSTEAEENVQVVEIIVLLLN</sequence>
<evidence type="ECO:0000313" key="3">
    <source>
        <dbReference type="Proteomes" id="UP000261540"/>
    </source>
</evidence>
<dbReference type="AlphaFoldDB" id="A0A3B3T1B9"/>
<dbReference type="Pfam" id="PF24764">
    <property type="entry name" value="rva_4"/>
    <property type="match status" value="1"/>
</dbReference>